<dbReference type="PANTHER" id="PTHR31956">
    <property type="entry name" value="NON-SPECIFIC PHOSPHOLIPASE C4-RELATED"/>
    <property type="match status" value="1"/>
</dbReference>
<dbReference type="SUPFAM" id="SSF53649">
    <property type="entry name" value="Alkaline phosphatase-like"/>
    <property type="match status" value="1"/>
</dbReference>
<keyword evidence="1" id="KW-0378">Hydrolase</keyword>
<keyword evidence="5" id="KW-1185">Reference proteome</keyword>
<dbReference type="RefSeq" id="WP_380829685.1">
    <property type="nucleotide sequence ID" value="NZ_JBHTCG010000021.1"/>
</dbReference>
<evidence type="ECO:0000313" key="5">
    <source>
        <dbReference type="Proteomes" id="UP001596496"/>
    </source>
</evidence>
<sequence length="542" mass="57454">MRARRRPLTAVAACGLLGALSLPACAAVADGGHGRPEPHVIGGYRHLVVIYEENHSFDNLYGDWGTVGGQRVDGLGRDAVRVRQVAQDGTPYRCLAQNDVNLATPPLADTCQDAAHGVAASHFANRPFTIDDYIGPEDRTCPAPGVSAPNGVPEDADGAEPGGCTRDLVHRFYQEQYQIDHGRQDRYVTGSDAIGLTMGVYDTRELPIWKYLHSAGAPKYVIADRFFQGAFGGSFLNHQWLIAGRAPVDTSAGPGGPNEGLHSVLDAAGFPNAGYPLYKPATAVKDAQLTQACGPTANPAFACGDYAVNTIQPASAPHGGGARLPLIDDAEYPNIGDRLSGKGVSWAWYSGGWDDAEAGHPGPLFQYHHQPFNYFAAYAPGQPGRAHLKDETAFVEAAEEGTLPAVSFVKPYGAENEHPGYASEPNGSDHLVDLLKTVQSGPQAKDTLVVVTYDEFGGQWDHVAPPGRDGRTRGASDRFGPGTRIPALIVGGSLRHSGVDHTVYDTTSIIATIERGLRLAPVGVRDTKVNDLTGALRAAGSL</sequence>
<dbReference type="CDD" id="cd16013">
    <property type="entry name" value="AcpA"/>
    <property type="match status" value="1"/>
</dbReference>
<proteinExistence type="predicted"/>
<reference evidence="5" key="1">
    <citation type="journal article" date="2019" name="Int. J. Syst. Evol. Microbiol.">
        <title>The Global Catalogue of Microorganisms (GCM) 10K type strain sequencing project: providing services to taxonomists for standard genome sequencing and annotation.</title>
        <authorList>
            <consortium name="The Broad Institute Genomics Platform"/>
            <consortium name="The Broad Institute Genome Sequencing Center for Infectious Disease"/>
            <person name="Wu L."/>
            <person name="Ma J."/>
        </authorList>
    </citation>
    <scope>NUCLEOTIDE SEQUENCE [LARGE SCALE GENOMIC DNA]</scope>
    <source>
        <strain evidence="5">CECT 7649</strain>
    </source>
</reference>
<dbReference type="PANTHER" id="PTHR31956:SF1">
    <property type="entry name" value="NON-SPECIFIC PHOSPHOLIPASE C1"/>
    <property type="match status" value="1"/>
</dbReference>
<organism evidence="4 5">
    <name type="scientific">Sphaerisporangium rhizosphaerae</name>
    <dbReference type="NCBI Taxonomy" id="2269375"/>
    <lineage>
        <taxon>Bacteria</taxon>
        <taxon>Bacillati</taxon>
        <taxon>Actinomycetota</taxon>
        <taxon>Actinomycetes</taxon>
        <taxon>Streptosporangiales</taxon>
        <taxon>Streptosporangiaceae</taxon>
        <taxon>Sphaerisporangium</taxon>
    </lineage>
</organism>
<keyword evidence="2" id="KW-0843">Virulence</keyword>
<dbReference type="EMBL" id="JBHTCG010000021">
    <property type="protein sequence ID" value="MFC7385821.1"/>
    <property type="molecule type" value="Genomic_DNA"/>
</dbReference>
<dbReference type="InterPro" id="IPR017850">
    <property type="entry name" value="Alkaline_phosphatase_core_sf"/>
</dbReference>
<feature type="chain" id="PRO_5046281864" evidence="3">
    <location>
        <begin position="27"/>
        <end position="542"/>
    </location>
</feature>
<evidence type="ECO:0000256" key="3">
    <source>
        <dbReference type="SAM" id="SignalP"/>
    </source>
</evidence>
<name>A0ABW2PBP9_9ACTN</name>
<comment type="caution">
    <text evidence="4">The sequence shown here is derived from an EMBL/GenBank/DDBJ whole genome shotgun (WGS) entry which is preliminary data.</text>
</comment>
<dbReference type="InterPro" id="IPR007312">
    <property type="entry name" value="Phosphoesterase"/>
</dbReference>
<gene>
    <name evidence="4" type="ORF">ACFQSB_26690</name>
</gene>
<evidence type="ECO:0000256" key="1">
    <source>
        <dbReference type="ARBA" id="ARBA00022801"/>
    </source>
</evidence>
<dbReference type="Gene3D" id="3.40.720.10">
    <property type="entry name" value="Alkaline Phosphatase, subunit A"/>
    <property type="match status" value="2"/>
</dbReference>
<dbReference type="Pfam" id="PF04185">
    <property type="entry name" value="Phosphoesterase"/>
    <property type="match status" value="1"/>
</dbReference>
<evidence type="ECO:0000256" key="2">
    <source>
        <dbReference type="ARBA" id="ARBA00023026"/>
    </source>
</evidence>
<feature type="signal peptide" evidence="3">
    <location>
        <begin position="1"/>
        <end position="26"/>
    </location>
</feature>
<accession>A0ABW2PBP9</accession>
<evidence type="ECO:0000313" key="4">
    <source>
        <dbReference type="EMBL" id="MFC7385821.1"/>
    </source>
</evidence>
<protein>
    <submittedName>
        <fullName evidence="4">Alkaline phosphatase family protein</fullName>
    </submittedName>
</protein>
<dbReference type="Proteomes" id="UP001596496">
    <property type="component" value="Unassembled WGS sequence"/>
</dbReference>
<keyword evidence="3" id="KW-0732">Signal</keyword>